<feature type="region of interest" description="Disordered" evidence="4">
    <location>
        <begin position="1"/>
        <end position="23"/>
    </location>
</feature>
<comment type="similarity">
    <text evidence="1 3">Belongs to the UreD family.</text>
</comment>
<evidence type="ECO:0000256" key="4">
    <source>
        <dbReference type="SAM" id="MobiDB-lite"/>
    </source>
</evidence>
<accession>A0ABN3FMV6</accession>
<sequence>MNTVPPELAPYVDEPAQRPAGSVGKHGVLRMRLQPRRGRTELIELYRQAPLLVQQALHYDETLPDCACLVMVTTGGGVVQGDRYDVDVRLDPGARVHLTTQSATKVQRMDANHATQQQTLTLGEGAYLEYLPEPTIPYRGSRYRAHTRVVLPAGATALLAEVVLPGRLHHDPAERFGYDLLSLGVEAARPDGTVLCAERLVVEPAAWHPARPGGMHEYAVFGTVWMLTPPERAEAVRPRLPVGTDRAGGWAAGATRLPNDAGLGYRVLARDTETAKRLVRACWDATRRAVTGRPAPPPFAWR</sequence>
<comment type="subcellular location">
    <subcellularLocation>
        <location evidence="3">Cytoplasm</location>
    </subcellularLocation>
</comment>
<dbReference type="Pfam" id="PF01774">
    <property type="entry name" value="UreD"/>
    <property type="match status" value="1"/>
</dbReference>
<keyword evidence="2 3" id="KW-0143">Chaperone</keyword>
<proteinExistence type="inferred from homology"/>
<name>A0ABN3FMV6_9ACTN</name>
<evidence type="ECO:0000256" key="2">
    <source>
        <dbReference type="ARBA" id="ARBA00023186"/>
    </source>
</evidence>
<evidence type="ECO:0000256" key="1">
    <source>
        <dbReference type="ARBA" id="ARBA00007177"/>
    </source>
</evidence>
<keyword evidence="6" id="KW-1185">Reference proteome</keyword>
<keyword evidence="3" id="KW-0996">Nickel insertion</keyword>
<dbReference type="HAMAP" id="MF_01384">
    <property type="entry name" value="UreD"/>
    <property type="match status" value="1"/>
</dbReference>
<dbReference type="Proteomes" id="UP001501444">
    <property type="component" value="Unassembled WGS sequence"/>
</dbReference>
<comment type="function">
    <text evidence="3">Required for maturation of urease via the functional incorporation of the urease nickel metallocenter.</text>
</comment>
<reference evidence="6" key="1">
    <citation type="journal article" date="2019" name="Int. J. Syst. Evol. Microbiol.">
        <title>The Global Catalogue of Microorganisms (GCM) 10K type strain sequencing project: providing services to taxonomists for standard genome sequencing and annotation.</title>
        <authorList>
            <consortium name="The Broad Institute Genomics Platform"/>
            <consortium name="The Broad Institute Genome Sequencing Center for Infectious Disease"/>
            <person name="Wu L."/>
            <person name="Ma J."/>
        </authorList>
    </citation>
    <scope>NUCLEOTIDE SEQUENCE [LARGE SCALE GENOMIC DNA]</scope>
    <source>
        <strain evidence="6">JCM 3272</strain>
    </source>
</reference>
<protein>
    <recommendedName>
        <fullName evidence="3">Urease accessory protein UreD</fullName>
    </recommendedName>
</protein>
<keyword evidence="3" id="KW-0963">Cytoplasm</keyword>
<evidence type="ECO:0000313" key="5">
    <source>
        <dbReference type="EMBL" id="GAA2333792.1"/>
    </source>
</evidence>
<organism evidence="5 6">
    <name type="scientific">Dactylosporangium salmoneum</name>
    <dbReference type="NCBI Taxonomy" id="53361"/>
    <lineage>
        <taxon>Bacteria</taxon>
        <taxon>Bacillati</taxon>
        <taxon>Actinomycetota</taxon>
        <taxon>Actinomycetes</taxon>
        <taxon>Micromonosporales</taxon>
        <taxon>Micromonosporaceae</taxon>
        <taxon>Dactylosporangium</taxon>
    </lineage>
</organism>
<dbReference type="InterPro" id="IPR002669">
    <property type="entry name" value="UreD"/>
</dbReference>
<dbReference type="EMBL" id="BAAARV010000012">
    <property type="protein sequence ID" value="GAA2333792.1"/>
    <property type="molecule type" value="Genomic_DNA"/>
</dbReference>
<dbReference type="PANTHER" id="PTHR33643:SF1">
    <property type="entry name" value="UREASE ACCESSORY PROTEIN D"/>
    <property type="match status" value="1"/>
</dbReference>
<comment type="subunit">
    <text evidence="3">UreD, UreF and UreG form a complex that acts as a GTP-hydrolysis-dependent molecular chaperone, activating the urease apoprotein by helping to assemble the nickel containing metallocenter of UreC. The UreE protein probably delivers the nickel.</text>
</comment>
<dbReference type="RefSeq" id="WP_344611334.1">
    <property type="nucleotide sequence ID" value="NZ_BAAARV010000012.1"/>
</dbReference>
<dbReference type="PANTHER" id="PTHR33643">
    <property type="entry name" value="UREASE ACCESSORY PROTEIN D"/>
    <property type="match status" value="1"/>
</dbReference>
<evidence type="ECO:0000313" key="6">
    <source>
        <dbReference type="Proteomes" id="UP001501444"/>
    </source>
</evidence>
<comment type="caution">
    <text evidence="5">The sequence shown here is derived from an EMBL/GenBank/DDBJ whole genome shotgun (WGS) entry which is preliminary data.</text>
</comment>
<evidence type="ECO:0000256" key="3">
    <source>
        <dbReference type="HAMAP-Rule" id="MF_01384"/>
    </source>
</evidence>
<gene>
    <name evidence="3" type="primary">ureD</name>
    <name evidence="5" type="ORF">GCM10010170_013180</name>
</gene>